<evidence type="ECO:0000256" key="3">
    <source>
        <dbReference type="ARBA" id="ARBA00022448"/>
    </source>
</evidence>
<dbReference type="InterPro" id="IPR045083">
    <property type="entry name" value="ATP_synth_F0_asu_bact/mt"/>
</dbReference>
<dbReference type="PROSITE" id="PS00449">
    <property type="entry name" value="ATPASE_A"/>
    <property type="match status" value="1"/>
</dbReference>
<organism evidence="13 14">
    <name type="scientific">Nonomuraea zeae</name>
    <dbReference type="NCBI Taxonomy" id="1642303"/>
    <lineage>
        <taxon>Bacteria</taxon>
        <taxon>Bacillati</taxon>
        <taxon>Actinomycetota</taxon>
        <taxon>Actinomycetes</taxon>
        <taxon>Streptosporangiales</taxon>
        <taxon>Streptosporangiaceae</taxon>
        <taxon>Nonomuraea</taxon>
    </lineage>
</organism>
<dbReference type="Pfam" id="PF00119">
    <property type="entry name" value="ATP-synt_A"/>
    <property type="match status" value="1"/>
</dbReference>
<dbReference type="HAMAP" id="MF_01393">
    <property type="entry name" value="ATP_synth_a_bact"/>
    <property type="match status" value="1"/>
</dbReference>
<protein>
    <recommendedName>
        <fullName evidence="11 12">ATP synthase subunit a</fullName>
    </recommendedName>
    <alternativeName>
        <fullName evidence="11">ATP synthase F0 sector subunit a</fullName>
    </alternativeName>
    <alternativeName>
        <fullName evidence="11">F-ATPase subunit 6</fullName>
    </alternativeName>
</protein>
<dbReference type="SUPFAM" id="SSF81336">
    <property type="entry name" value="F1F0 ATP synthase subunit A"/>
    <property type="match status" value="1"/>
</dbReference>
<proteinExistence type="inferred from homology"/>
<dbReference type="RefSeq" id="WP_138689294.1">
    <property type="nucleotide sequence ID" value="NZ_JBHSAZ010000114.1"/>
</dbReference>
<dbReference type="InterPro" id="IPR000568">
    <property type="entry name" value="ATP_synth_F0_asu"/>
</dbReference>
<keyword evidence="10 11" id="KW-0066">ATP synthesis</keyword>
<evidence type="ECO:0000256" key="6">
    <source>
        <dbReference type="ARBA" id="ARBA00022781"/>
    </source>
</evidence>
<keyword evidence="5 11" id="KW-0812">Transmembrane</keyword>
<keyword evidence="4 11" id="KW-0138">CF(0)</keyword>
<feature type="transmembrane region" description="Helical" evidence="11">
    <location>
        <begin position="184"/>
        <end position="205"/>
    </location>
</feature>
<evidence type="ECO:0000256" key="12">
    <source>
        <dbReference type="RuleBase" id="RU000483"/>
    </source>
</evidence>
<accession>A0A5S4GVT9</accession>
<feature type="transmembrane region" description="Helical" evidence="11">
    <location>
        <begin position="158"/>
        <end position="178"/>
    </location>
</feature>
<comment type="similarity">
    <text evidence="2 11 12">Belongs to the ATPase A chain family.</text>
</comment>
<keyword evidence="6 11" id="KW-0375">Hydrogen ion transport</keyword>
<evidence type="ECO:0000313" key="13">
    <source>
        <dbReference type="EMBL" id="TMR36842.1"/>
    </source>
</evidence>
<dbReference type="InterPro" id="IPR023011">
    <property type="entry name" value="ATP_synth_F0_asu_AS"/>
</dbReference>
<comment type="function">
    <text evidence="11 12">Key component of the proton channel; it plays a direct role in the translocation of protons across the membrane.</text>
</comment>
<keyword evidence="3 11" id="KW-0813">Transport</keyword>
<evidence type="ECO:0000256" key="5">
    <source>
        <dbReference type="ARBA" id="ARBA00022692"/>
    </source>
</evidence>
<keyword evidence="9 11" id="KW-0472">Membrane</keyword>
<evidence type="ECO:0000313" key="14">
    <source>
        <dbReference type="Proteomes" id="UP000306628"/>
    </source>
</evidence>
<name>A0A5S4GVT9_9ACTN</name>
<reference evidence="13 14" key="1">
    <citation type="submission" date="2019-05" db="EMBL/GenBank/DDBJ databases">
        <title>Draft genome sequence of Nonomuraea zeae DSM 100528.</title>
        <authorList>
            <person name="Saricaoglu S."/>
            <person name="Isik K."/>
        </authorList>
    </citation>
    <scope>NUCLEOTIDE SEQUENCE [LARGE SCALE GENOMIC DNA]</scope>
    <source>
        <strain evidence="13 14">DSM 100528</strain>
    </source>
</reference>
<keyword evidence="14" id="KW-1185">Reference proteome</keyword>
<dbReference type="AlphaFoldDB" id="A0A5S4GVT9"/>
<dbReference type="CDD" id="cd00310">
    <property type="entry name" value="ATP-synt_Fo_a_6"/>
    <property type="match status" value="1"/>
</dbReference>
<evidence type="ECO:0000256" key="8">
    <source>
        <dbReference type="ARBA" id="ARBA00023065"/>
    </source>
</evidence>
<dbReference type="GO" id="GO:0005886">
    <property type="term" value="C:plasma membrane"/>
    <property type="evidence" value="ECO:0007669"/>
    <property type="project" value="UniProtKB-SubCell"/>
</dbReference>
<evidence type="ECO:0000256" key="10">
    <source>
        <dbReference type="ARBA" id="ARBA00023310"/>
    </source>
</evidence>
<evidence type="ECO:0000256" key="11">
    <source>
        <dbReference type="HAMAP-Rule" id="MF_01393"/>
    </source>
</evidence>
<comment type="caution">
    <text evidence="13">The sequence shown here is derived from an EMBL/GenBank/DDBJ whole genome shotgun (WGS) entry which is preliminary data.</text>
</comment>
<dbReference type="OrthoDB" id="9809130at2"/>
<dbReference type="Gene3D" id="1.20.120.220">
    <property type="entry name" value="ATP synthase, F0 complex, subunit A"/>
    <property type="match status" value="1"/>
</dbReference>
<evidence type="ECO:0000256" key="9">
    <source>
        <dbReference type="ARBA" id="ARBA00023136"/>
    </source>
</evidence>
<evidence type="ECO:0000256" key="1">
    <source>
        <dbReference type="ARBA" id="ARBA00004141"/>
    </source>
</evidence>
<evidence type="ECO:0000256" key="4">
    <source>
        <dbReference type="ARBA" id="ARBA00022547"/>
    </source>
</evidence>
<dbReference type="Proteomes" id="UP000306628">
    <property type="component" value="Unassembled WGS sequence"/>
</dbReference>
<comment type="subcellular location">
    <subcellularLocation>
        <location evidence="11 12">Cell membrane</location>
        <topology evidence="11 12">Multi-pass membrane protein</topology>
    </subcellularLocation>
    <subcellularLocation>
        <location evidence="1">Membrane</location>
        <topology evidence="1">Multi-pass membrane protein</topology>
    </subcellularLocation>
</comment>
<gene>
    <name evidence="11 13" type="primary">atpB</name>
    <name evidence="13" type="ORF">ETD85_09710</name>
</gene>
<evidence type="ECO:0000256" key="2">
    <source>
        <dbReference type="ARBA" id="ARBA00006810"/>
    </source>
</evidence>
<dbReference type="NCBIfam" id="TIGR01131">
    <property type="entry name" value="ATP_synt_6_or_A"/>
    <property type="match status" value="1"/>
</dbReference>
<dbReference type="EMBL" id="VCKX01000021">
    <property type="protein sequence ID" value="TMR36842.1"/>
    <property type="molecule type" value="Genomic_DNA"/>
</dbReference>
<dbReference type="PANTHER" id="PTHR11410">
    <property type="entry name" value="ATP SYNTHASE SUBUNIT A"/>
    <property type="match status" value="1"/>
</dbReference>
<dbReference type="PRINTS" id="PR00123">
    <property type="entry name" value="ATPASEA"/>
</dbReference>
<sequence>MAPEERFKAPGTELFDLPPLWDGAPEWLNKPALLAVGGALLVCAVVWRAFARPRLVPRGLQNAVEYGYVFVRDQVARPFLGKDADRWMPLLFSLFLLILVWNFMGVVPLLQFPVNSHSDFPWVLAGVVYVVKLHQGFKHQGFAGFFRRAMFPPGLPRALAITVYAPLELLYIFVTAPFTHGVRLFANMFAGHMLLAFFSAVGYWFMIEQPTVPGFGVGVLGVLMTILMTAFEMFIMFLQAYLFTMLAAMYIGQSVHPEH</sequence>
<keyword evidence="7 11" id="KW-1133">Transmembrane helix</keyword>
<feature type="transmembrane region" description="Helical" evidence="11">
    <location>
        <begin position="32"/>
        <end position="51"/>
    </location>
</feature>
<feature type="transmembrane region" description="Helical" evidence="11">
    <location>
        <begin position="217"/>
        <end position="242"/>
    </location>
</feature>
<dbReference type="GO" id="GO:0046933">
    <property type="term" value="F:proton-transporting ATP synthase activity, rotational mechanism"/>
    <property type="evidence" value="ECO:0007669"/>
    <property type="project" value="UniProtKB-UniRule"/>
</dbReference>
<dbReference type="PANTHER" id="PTHR11410:SF0">
    <property type="entry name" value="ATP SYNTHASE SUBUNIT A"/>
    <property type="match status" value="1"/>
</dbReference>
<dbReference type="InterPro" id="IPR035908">
    <property type="entry name" value="F0_ATP_A_sf"/>
</dbReference>
<feature type="transmembrane region" description="Helical" evidence="11">
    <location>
        <begin position="90"/>
        <end position="114"/>
    </location>
</feature>
<dbReference type="GO" id="GO:0045259">
    <property type="term" value="C:proton-transporting ATP synthase complex"/>
    <property type="evidence" value="ECO:0007669"/>
    <property type="project" value="UniProtKB-KW"/>
</dbReference>
<keyword evidence="11" id="KW-1003">Cell membrane</keyword>
<keyword evidence="8 11" id="KW-0406">Ion transport</keyword>
<evidence type="ECO:0000256" key="7">
    <source>
        <dbReference type="ARBA" id="ARBA00022989"/>
    </source>
</evidence>